<name>A0A6C0K6D5_9ZZZZ</name>
<dbReference type="AlphaFoldDB" id="A0A6C0K6D5"/>
<protein>
    <submittedName>
        <fullName evidence="1">Uncharacterized protein</fullName>
    </submittedName>
</protein>
<accession>A0A6C0K6D5</accession>
<reference evidence="1" key="1">
    <citation type="journal article" date="2020" name="Nature">
        <title>Giant virus diversity and host interactions through global metagenomics.</title>
        <authorList>
            <person name="Schulz F."/>
            <person name="Roux S."/>
            <person name="Paez-Espino D."/>
            <person name="Jungbluth S."/>
            <person name="Walsh D.A."/>
            <person name="Denef V.J."/>
            <person name="McMahon K.D."/>
            <person name="Konstantinidis K.T."/>
            <person name="Eloe-Fadrosh E.A."/>
            <person name="Kyrpides N.C."/>
            <person name="Woyke T."/>
        </authorList>
    </citation>
    <scope>NUCLEOTIDE SEQUENCE</scope>
    <source>
        <strain evidence="1">GVMAG-S-1101172-89</strain>
    </source>
</reference>
<sequence length="107" mass="11964">MASSSTSATNPSPTVQLLVQAAKLAVEHDMPIQLDYYLDTYSGKAFMGEDQETKEKMLVKSSEEFTSLIKKVYKVGDEYIILTENSIYLVSGKIQKRRIQAPALRDA</sequence>
<proteinExistence type="predicted"/>
<evidence type="ECO:0000313" key="1">
    <source>
        <dbReference type="EMBL" id="QHU12721.1"/>
    </source>
</evidence>
<dbReference type="EMBL" id="MN740809">
    <property type="protein sequence ID" value="QHU12721.1"/>
    <property type="molecule type" value="Genomic_DNA"/>
</dbReference>
<organism evidence="1">
    <name type="scientific">viral metagenome</name>
    <dbReference type="NCBI Taxonomy" id="1070528"/>
    <lineage>
        <taxon>unclassified sequences</taxon>
        <taxon>metagenomes</taxon>
        <taxon>organismal metagenomes</taxon>
    </lineage>
</organism>